<dbReference type="Proteomes" id="UP000266183">
    <property type="component" value="Chromosome"/>
</dbReference>
<proteinExistence type="predicted"/>
<gene>
    <name evidence="1" type="ORF">D4L85_29845</name>
</gene>
<reference evidence="2" key="1">
    <citation type="submission" date="2018-09" db="EMBL/GenBank/DDBJ databases">
        <title>Chryseolinea sp. KIS68-18 isolated from soil.</title>
        <authorList>
            <person name="Weon H.-Y."/>
            <person name="Kwon S.-W."/>
            <person name="Lee S.A."/>
        </authorList>
    </citation>
    <scope>NUCLEOTIDE SEQUENCE [LARGE SCALE GENOMIC DNA]</scope>
    <source>
        <strain evidence="2">KIS68-18</strain>
    </source>
</reference>
<dbReference type="OrthoDB" id="1467713at2"/>
<protein>
    <submittedName>
        <fullName evidence="1">Uncharacterized protein</fullName>
    </submittedName>
</protein>
<dbReference type="EMBL" id="CP032382">
    <property type="protein sequence ID" value="AYB34526.1"/>
    <property type="molecule type" value="Genomic_DNA"/>
</dbReference>
<name>A0A385SVF7_9BACT</name>
<accession>A0A385SVF7</accession>
<evidence type="ECO:0000313" key="2">
    <source>
        <dbReference type="Proteomes" id="UP000266183"/>
    </source>
</evidence>
<dbReference type="KEGG" id="chk:D4L85_29845"/>
<organism evidence="1 2">
    <name type="scientific">Chryseolinea soli</name>
    <dbReference type="NCBI Taxonomy" id="2321403"/>
    <lineage>
        <taxon>Bacteria</taxon>
        <taxon>Pseudomonadati</taxon>
        <taxon>Bacteroidota</taxon>
        <taxon>Cytophagia</taxon>
        <taxon>Cytophagales</taxon>
        <taxon>Fulvivirgaceae</taxon>
        <taxon>Chryseolinea</taxon>
    </lineage>
</organism>
<keyword evidence="2" id="KW-1185">Reference proteome</keyword>
<dbReference type="RefSeq" id="WP_119757785.1">
    <property type="nucleotide sequence ID" value="NZ_CP032382.1"/>
</dbReference>
<evidence type="ECO:0000313" key="1">
    <source>
        <dbReference type="EMBL" id="AYB34526.1"/>
    </source>
</evidence>
<dbReference type="AlphaFoldDB" id="A0A385SVF7"/>
<sequence>MRVVGEIPHPECKITIFAWNNRYLIKLEQGLLEQTFKVNEYDVTSEAELYRIVDEAFLEEAMQRFASMSESLRQAMQRA</sequence>